<dbReference type="InterPro" id="IPR035903">
    <property type="entry name" value="HesB-like_dom_sf"/>
</dbReference>
<dbReference type="Gene3D" id="2.60.300.12">
    <property type="entry name" value="HesB-like domain"/>
    <property type="match status" value="1"/>
</dbReference>
<dbReference type="AlphaFoldDB" id="A0A917YXD4"/>
<dbReference type="Proteomes" id="UP000606935">
    <property type="component" value="Unassembled WGS sequence"/>
</dbReference>
<reference evidence="3" key="1">
    <citation type="journal article" date="2014" name="Int. J. Syst. Evol. Microbiol.">
        <title>Complete genome sequence of Corynebacterium casei LMG S-19264T (=DSM 44701T), isolated from a smear-ripened cheese.</title>
        <authorList>
            <consortium name="US DOE Joint Genome Institute (JGI-PGF)"/>
            <person name="Walter F."/>
            <person name="Albersmeier A."/>
            <person name="Kalinowski J."/>
            <person name="Ruckert C."/>
        </authorList>
    </citation>
    <scope>NUCLEOTIDE SEQUENCE</scope>
    <source>
        <strain evidence="3">CGMCC 1.7086</strain>
    </source>
</reference>
<dbReference type="NCBIfam" id="TIGR00049">
    <property type="entry name" value="iron-sulfur cluster assembly accessory protein"/>
    <property type="match status" value="1"/>
</dbReference>
<dbReference type="InterPro" id="IPR000361">
    <property type="entry name" value="ATAP_core_dom"/>
</dbReference>
<dbReference type="Pfam" id="PF01521">
    <property type="entry name" value="Fe-S_biosyn"/>
    <property type="match status" value="1"/>
</dbReference>
<dbReference type="InterPro" id="IPR050322">
    <property type="entry name" value="Fe-S_cluster_asmbl/transfer"/>
</dbReference>
<feature type="domain" description="Core" evidence="2">
    <location>
        <begin position="13"/>
        <end position="113"/>
    </location>
</feature>
<evidence type="ECO:0000259" key="2">
    <source>
        <dbReference type="Pfam" id="PF01521"/>
    </source>
</evidence>
<dbReference type="SUPFAM" id="SSF89360">
    <property type="entry name" value="HesB-like domain"/>
    <property type="match status" value="1"/>
</dbReference>
<evidence type="ECO:0000313" key="3">
    <source>
        <dbReference type="EMBL" id="GGO67029.1"/>
    </source>
</evidence>
<reference evidence="3" key="2">
    <citation type="submission" date="2020-09" db="EMBL/GenBank/DDBJ databases">
        <authorList>
            <person name="Sun Q."/>
            <person name="Zhou Y."/>
        </authorList>
    </citation>
    <scope>NUCLEOTIDE SEQUENCE</scope>
    <source>
        <strain evidence="3">CGMCC 1.7086</strain>
    </source>
</reference>
<sequence length="118" mass="12539">MTVETFVPSTTVISLTDAAVKHFEASLANQPGKLVRLSTKVSGCTGYAYVLDLVESAKPDDVLIQASDKLTVAIAANAVELLRNTEIDYVKEGINGVIKYNNPNVVNECGCGESFSVS</sequence>
<dbReference type="GO" id="GO:0005829">
    <property type="term" value="C:cytosol"/>
    <property type="evidence" value="ECO:0007669"/>
    <property type="project" value="TreeGrafter"/>
</dbReference>
<dbReference type="GO" id="GO:0051537">
    <property type="term" value="F:2 iron, 2 sulfur cluster binding"/>
    <property type="evidence" value="ECO:0007669"/>
    <property type="project" value="TreeGrafter"/>
</dbReference>
<dbReference type="GO" id="GO:0016226">
    <property type="term" value="P:iron-sulfur cluster assembly"/>
    <property type="evidence" value="ECO:0007669"/>
    <property type="project" value="InterPro"/>
</dbReference>
<comment type="similarity">
    <text evidence="1">Belongs to the HesB/IscA family.</text>
</comment>
<accession>A0A917YXD4</accession>
<dbReference type="PANTHER" id="PTHR10072:SF41">
    <property type="entry name" value="IRON-SULFUR CLUSTER ASSEMBLY 1 HOMOLOG, MITOCHONDRIAL"/>
    <property type="match status" value="1"/>
</dbReference>
<keyword evidence="4" id="KW-1185">Reference proteome</keyword>
<gene>
    <name evidence="3" type="ORF">GCM10010982_12480</name>
</gene>
<evidence type="ECO:0000313" key="4">
    <source>
        <dbReference type="Proteomes" id="UP000606935"/>
    </source>
</evidence>
<dbReference type="RefSeq" id="WP_188691939.1">
    <property type="nucleotide sequence ID" value="NZ_BMLS01000002.1"/>
</dbReference>
<evidence type="ECO:0000256" key="1">
    <source>
        <dbReference type="ARBA" id="ARBA00006718"/>
    </source>
</evidence>
<comment type="caution">
    <text evidence="3">The sequence shown here is derived from an EMBL/GenBank/DDBJ whole genome shotgun (WGS) entry which is preliminary data.</text>
</comment>
<protein>
    <submittedName>
        <fullName evidence="3">Fe-S cluster assembly scaffold SufA</fullName>
    </submittedName>
</protein>
<dbReference type="EMBL" id="BMLS01000002">
    <property type="protein sequence ID" value="GGO67029.1"/>
    <property type="molecule type" value="Genomic_DNA"/>
</dbReference>
<dbReference type="PANTHER" id="PTHR10072">
    <property type="entry name" value="IRON-SULFUR CLUSTER ASSEMBLY PROTEIN"/>
    <property type="match status" value="1"/>
</dbReference>
<organism evidence="3 4">
    <name type="scientific">Bowmanella pacifica</name>
    <dbReference type="NCBI Taxonomy" id="502051"/>
    <lineage>
        <taxon>Bacteria</taxon>
        <taxon>Pseudomonadati</taxon>
        <taxon>Pseudomonadota</taxon>
        <taxon>Gammaproteobacteria</taxon>
        <taxon>Alteromonadales</taxon>
        <taxon>Alteromonadaceae</taxon>
        <taxon>Bowmanella</taxon>
    </lineage>
</organism>
<dbReference type="InterPro" id="IPR016092">
    <property type="entry name" value="ATAP"/>
</dbReference>
<proteinExistence type="inferred from homology"/>
<name>A0A917YXD4_9ALTE</name>